<evidence type="ECO:0000313" key="10">
    <source>
        <dbReference type="Proteomes" id="UP001597063"/>
    </source>
</evidence>
<dbReference type="PANTHER" id="PTHR43289:SF6">
    <property type="entry name" value="SERINE_THREONINE-PROTEIN KINASE NEKL-3"/>
    <property type="match status" value="1"/>
</dbReference>
<protein>
    <recommendedName>
        <fullName evidence="1">non-specific serine/threonine protein kinase</fullName>
        <ecNumber evidence="1">2.7.11.1</ecNumber>
    </recommendedName>
</protein>
<keyword evidence="5" id="KW-0418">Kinase</keyword>
<reference evidence="10" key="1">
    <citation type="journal article" date="2019" name="Int. J. Syst. Evol. Microbiol.">
        <title>The Global Catalogue of Microorganisms (GCM) 10K type strain sequencing project: providing services to taxonomists for standard genome sequencing and annotation.</title>
        <authorList>
            <consortium name="The Broad Institute Genomics Platform"/>
            <consortium name="The Broad Institute Genome Sequencing Center for Infectious Disease"/>
            <person name="Wu L."/>
            <person name="Ma J."/>
        </authorList>
    </citation>
    <scope>NUCLEOTIDE SEQUENCE [LARGE SCALE GENOMIC DNA]</scope>
    <source>
        <strain evidence="10">JCM 9371</strain>
    </source>
</reference>
<dbReference type="SMART" id="SM01260">
    <property type="entry name" value="LANC_like"/>
    <property type="match status" value="1"/>
</dbReference>
<gene>
    <name evidence="9" type="primary">lanL</name>
    <name evidence="9" type="ORF">ACFQZM_26635</name>
</gene>
<evidence type="ECO:0000259" key="8">
    <source>
        <dbReference type="PROSITE" id="PS50011"/>
    </source>
</evidence>
<dbReference type="Proteomes" id="UP001597063">
    <property type="component" value="Unassembled WGS sequence"/>
</dbReference>
<dbReference type="PRINTS" id="PR01950">
    <property type="entry name" value="LANCSUPER"/>
</dbReference>
<organism evidence="9 10">
    <name type="scientific">Actinomadura fibrosa</name>
    <dbReference type="NCBI Taxonomy" id="111802"/>
    <lineage>
        <taxon>Bacteria</taxon>
        <taxon>Bacillati</taxon>
        <taxon>Actinomycetota</taxon>
        <taxon>Actinomycetes</taxon>
        <taxon>Streptosporangiales</taxon>
        <taxon>Thermomonosporaceae</taxon>
        <taxon>Actinomadura</taxon>
    </lineage>
</organism>
<sequence>MIGKSGPVADSVLLLDVLRGVLDRCGGQRWFVQPEEAWCSAAPAARVSRKHGWKLHVSATPLSAPIVLARAAEALVRNGCPFKFATDIGRVLELVDHLQNRGAGGKFITVYPRDDEQLLAVADELDRVTADLVGPRILSDRPLRPGSLVHYRYGEFTGEPVFTDDGVFESRMVGPDGSVVKDERRAWFSPPEWAVSPFPEPAVAPRAPGAAMVLAGRFRVTGAIRHANKGGVYQAIDDRSGANVVVKQARAHVGAALDGRDARDMLRHEAHILEALASLSLFPAFVALFEEQGDLFLAEEEIPGVTSDDWASEGGDVLGVAGRLVEAVRAVHEAGFVLCDLKPSNVIVTPDGGVRLIDAELVHRTGESVRGRTIGFAAPERWGDRSARRGVRPSADCFSLGVTLFCLASGGLAPHWVAGQPSSPRSGAERRRVLRRIAADRTGLVPLVELIAGLTETEPDQRWSLDRAERFLASPAARAEAPSSGVLMPSNGLDRMLADGLEHLQRGMVPDGAELWPASRAAQRHDPCDAWRGAAGGLATLTRAAQVMDDPALRASVARAAGWIDERLFDIPRILPGLCFGRAGTAWALHEAGSLLDDAGLTSRARRLAERLPTRGKNPEVAYGLSGAGLARLHLWRSTGDRSLLRGALDCAESVLAAADHSGEDVLWPVAVDDDQHSSYGFAHGVAGIGMFLLAAGQAAADGSDDRAERFTGAALKAGETLLRSASLREGAADWPTAVGGDGFATGTARWQWCNGPAGIGTFLIRLWSATGLQRFADVAVQCAVTASERWSLSVGACCGLAGSGHYLLDLADLTGDTGYRAQAEQVADVIHAQAFTDDGLLVPCHPDLGHAYAAGTAGVLDFLLRLRHGGPRPWLPETARPGGARPSAAHAGAVTR</sequence>
<dbReference type="SMART" id="SM00220">
    <property type="entry name" value="S_TKc"/>
    <property type="match status" value="1"/>
</dbReference>
<evidence type="ECO:0000313" key="9">
    <source>
        <dbReference type="EMBL" id="MFD0688098.1"/>
    </source>
</evidence>
<dbReference type="InterPro" id="IPR058053">
    <property type="entry name" value="RamC_C"/>
</dbReference>
<dbReference type="Pfam" id="PF25816">
    <property type="entry name" value="RamC_N"/>
    <property type="match status" value="1"/>
</dbReference>
<dbReference type="Pfam" id="PF05147">
    <property type="entry name" value="LANC_like"/>
    <property type="match status" value="1"/>
</dbReference>
<evidence type="ECO:0000256" key="6">
    <source>
        <dbReference type="ARBA" id="ARBA00022840"/>
    </source>
</evidence>
<evidence type="ECO:0000256" key="5">
    <source>
        <dbReference type="ARBA" id="ARBA00022777"/>
    </source>
</evidence>
<keyword evidence="10" id="KW-1185">Reference proteome</keyword>
<dbReference type="SUPFAM" id="SSF56112">
    <property type="entry name" value="Protein kinase-like (PK-like)"/>
    <property type="match status" value="1"/>
</dbReference>
<evidence type="ECO:0000256" key="4">
    <source>
        <dbReference type="ARBA" id="ARBA00022741"/>
    </source>
</evidence>
<name>A0ABW2XNI6_9ACTN</name>
<keyword evidence="4" id="KW-0547">Nucleotide-binding</keyword>
<dbReference type="InterPro" id="IPR057929">
    <property type="entry name" value="RamC_N"/>
</dbReference>
<feature type="region of interest" description="Disordered" evidence="7">
    <location>
        <begin position="875"/>
        <end position="897"/>
    </location>
</feature>
<dbReference type="InterPro" id="IPR007822">
    <property type="entry name" value="LANC-like"/>
</dbReference>
<evidence type="ECO:0000256" key="7">
    <source>
        <dbReference type="SAM" id="MobiDB-lite"/>
    </source>
</evidence>
<keyword evidence="6" id="KW-0067">ATP-binding</keyword>
<keyword evidence="2" id="KW-0723">Serine/threonine-protein kinase</keyword>
<dbReference type="Gene3D" id="3.30.200.20">
    <property type="entry name" value="Phosphorylase Kinase, domain 1"/>
    <property type="match status" value="1"/>
</dbReference>
<proteinExistence type="predicted"/>
<dbReference type="RefSeq" id="WP_131758140.1">
    <property type="nucleotide sequence ID" value="NZ_CAACUY010000045.1"/>
</dbReference>
<comment type="caution">
    <text evidence="9">The sequence shown here is derived from an EMBL/GenBank/DDBJ whole genome shotgun (WGS) entry which is preliminary data.</text>
</comment>
<dbReference type="Pfam" id="PF00069">
    <property type="entry name" value="Pkinase"/>
    <property type="match status" value="1"/>
</dbReference>
<dbReference type="InterPro" id="IPR012341">
    <property type="entry name" value="6hp_glycosidase-like_sf"/>
</dbReference>
<dbReference type="CDD" id="cd04791">
    <property type="entry name" value="LanC_SerThrkinase"/>
    <property type="match status" value="1"/>
</dbReference>
<dbReference type="InterPro" id="IPR000719">
    <property type="entry name" value="Prot_kinase_dom"/>
</dbReference>
<dbReference type="PANTHER" id="PTHR43289">
    <property type="entry name" value="MITOGEN-ACTIVATED PROTEIN KINASE KINASE KINASE 20-RELATED"/>
    <property type="match status" value="1"/>
</dbReference>
<accession>A0ABW2XNI6</accession>
<evidence type="ECO:0000256" key="2">
    <source>
        <dbReference type="ARBA" id="ARBA00022527"/>
    </source>
</evidence>
<dbReference type="SUPFAM" id="SSF158745">
    <property type="entry name" value="LanC-like"/>
    <property type="match status" value="1"/>
</dbReference>
<dbReference type="InterPro" id="IPR011009">
    <property type="entry name" value="Kinase-like_dom_sf"/>
</dbReference>
<dbReference type="EC" id="2.7.11.1" evidence="1"/>
<dbReference type="EMBL" id="JBHTGP010000013">
    <property type="protein sequence ID" value="MFD0688098.1"/>
    <property type="molecule type" value="Genomic_DNA"/>
</dbReference>
<keyword evidence="3" id="KW-0808">Transferase</keyword>
<evidence type="ECO:0000256" key="3">
    <source>
        <dbReference type="ARBA" id="ARBA00022679"/>
    </source>
</evidence>
<evidence type="ECO:0000256" key="1">
    <source>
        <dbReference type="ARBA" id="ARBA00012513"/>
    </source>
</evidence>
<dbReference type="Gene3D" id="1.50.10.10">
    <property type="match status" value="2"/>
</dbReference>
<feature type="domain" description="Protein kinase" evidence="8">
    <location>
        <begin position="218"/>
        <end position="472"/>
    </location>
</feature>
<dbReference type="NCBIfam" id="NF038150">
    <property type="entry name" value="lanthi_synth_IV"/>
    <property type="match status" value="1"/>
</dbReference>
<dbReference type="PROSITE" id="PS50011">
    <property type="entry name" value="PROTEIN_KINASE_DOM"/>
    <property type="match status" value="1"/>
</dbReference>
<dbReference type="Gene3D" id="1.10.510.10">
    <property type="entry name" value="Transferase(Phosphotransferase) domain 1"/>
    <property type="match status" value="1"/>
</dbReference>